<dbReference type="InterPro" id="IPR036663">
    <property type="entry name" value="Fumarylacetoacetase_C_sf"/>
</dbReference>
<dbReference type="STRING" id="643674.PAEH1_02885"/>
<dbReference type="AlphaFoldDB" id="A0A1U9JYB5"/>
<evidence type="ECO:0000313" key="4">
    <source>
        <dbReference type="Proteomes" id="UP000189369"/>
    </source>
</evidence>
<reference evidence="3 4" key="1">
    <citation type="submission" date="2017-01" db="EMBL/GenBank/DDBJ databases">
        <title>Complete Genome Sequence of Paenalcaligenes hominis, Isolated from a paraplegic Patient with neurogenic bladder.</title>
        <authorList>
            <person name="Mukhopadhyay R."/>
            <person name="Joaquin J."/>
            <person name="Hogue R."/>
            <person name="Kilaru A."/>
            <person name="Jospin G."/>
            <person name="Mars K."/>
            <person name="Eisen J.A."/>
            <person name="Chaturvedi V."/>
        </authorList>
    </citation>
    <scope>NUCLEOTIDE SEQUENCE [LARGE SCALE GENOMIC DNA]</scope>
    <source>
        <strain evidence="3 4">15S00501</strain>
    </source>
</reference>
<dbReference type="InterPro" id="IPR011234">
    <property type="entry name" value="Fumarylacetoacetase-like_C"/>
</dbReference>
<name>A0A1U9JYB5_9BURK</name>
<dbReference type="GO" id="GO:0046872">
    <property type="term" value="F:metal ion binding"/>
    <property type="evidence" value="ECO:0007669"/>
    <property type="project" value="UniProtKB-KW"/>
</dbReference>
<dbReference type="GO" id="GO:0018773">
    <property type="term" value="F:acetylpyruvate hydrolase activity"/>
    <property type="evidence" value="ECO:0007669"/>
    <property type="project" value="TreeGrafter"/>
</dbReference>
<evidence type="ECO:0000256" key="1">
    <source>
        <dbReference type="ARBA" id="ARBA00022723"/>
    </source>
</evidence>
<dbReference type="EMBL" id="CP019697">
    <property type="protein sequence ID" value="AQS50768.1"/>
    <property type="molecule type" value="Genomic_DNA"/>
</dbReference>
<dbReference type="OrthoDB" id="9805307at2"/>
<dbReference type="PANTHER" id="PTHR11820:SF90">
    <property type="entry name" value="FLUTATHIONE S-TRANSFERASE"/>
    <property type="match status" value="1"/>
</dbReference>
<dbReference type="KEGG" id="phn:PAEH1_02885"/>
<gene>
    <name evidence="3" type="ORF">PAEH1_02885</name>
</gene>
<dbReference type="Gene3D" id="3.90.850.10">
    <property type="entry name" value="Fumarylacetoacetase-like, C-terminal domain"/>
    <property type="match status" value="1"/>
</dbReference>
<dbReference type="Proteomes" id="UP000189369">
    <property type="component" value="Chromosome"/>
</dbReference>
<keyword evidence="1" id="KW-0479">Metal-binding</keyword>
<organism evidence="3 4">
    <name type="scientific">Paenalcaligenes hominis</name>
    <dbReference type="NCBI Taxonomy" id="643674"/>
    <lineage>
        <taxon>Bacteria</taxon>
        <taxon>Pseudomonadati</taxon>
        <taxon>Pseudomonadota</taxon>
        <taxon>Betaproteobacteria</taxon>
        <taxon>Burkholderiales</taxon>
        <taxon>Alcaligenaceae</taxon>
        <taxon>Paenalcaligenes</taxon>
    </lineage>
</organism>
<dbReference type="SUPFAM" id="SSF56529">
    <property type="entry name" value="FAH"/>
    <property type="match status" value="1"/>
</dbReference>
<accession>A0A1U9JYB5</accession>
<sequence>MNWVFTPPAPSYLEVVDSTARFPVQRVFCVGRNYAEHAQEMGHSGREDPFFFCKPAQVILPIGSDGKGVMPYPSQTNNLQHEVELVVALAQGGRDLSTAQAAQAIYGYAVGLDMTRRDLQAQAKELGRPWELGKSFDAAAIIGPIAPTTQVLDSGDIRLYINDELRQQGNLNQMIWPVAEAIAFLSRYITLLPGDVLMTGTPAGVSTIHKGDQLRAEIDGFAPLHISVK</sequence>
<dbReference type="GO" id="GO:0016853">
    <property type="term" value="F:isomerase activity"/>
    <property type="evidence" value="ECO:0007669"/>
    <property type="project" value="UniProtKB-KW"/>
</dbReference>
<evidence type="ECO:0000313" key="3">
    <source>
        <dbReference type="EMBL" id="AQS50768.1"/>
    </source>
</evidence>
<dbReference type="Pfam" id="PF01557">
    <property type="entry name" value="FAA_hydrolase"/>
    <property type="match status" value="1"/>
</dbReference>
<dbReference type="PANTHER" id="PTHR11820">
    <property type="entry name" value="ACYLPYRUVASE"/>
    <property type="match status" value="1"/>
</dbReference>
<proteinExistence type="predicted"/>
<evidence type="ECO:0000259" key="2">
    <source>
        <dbReference type="Pfam" id="PF01557"/>
    </source>
</evidence>
<protein>
    <submittedName>
        <fullName evidence="3">5-carboxymethyl-2-hydroxymuconate isomerase</fullName>
    </submittedName>
</protein>
<feature type="domain" description="Fumarylacetoacetase-like C-terminal" evidence="2">
    <location>
        <begin position="27"/>
        <end position="228"/>
    </location>
</feature>
<keyword evidence="3" id="KW-0413">Isomerase</keyword>